<feature type="domain" description="Cytidyltransferase-like" evidence="12">
    <location>
        <begin position="7"/>
        <end position="189"/>
    </location>
</feature>
<dbReference type="InterPro" id="IPR014729">
    <property type="entry name" value="Rossmann-like_a/b/a_fold"/>
</dbReference>
<evidence type="ECO:0000256" key="10">
    <source>
        <dbReference type="ARBA" id="ARBA00048721"/>
    </source>
</evidence>
<dbReference type="SUPFAM" id="SSF52374">
    <property type="entry name" value="Nucleotidylyl transferase"/>
    <property type="match status" value="1"/>
</dbReference>
<protein>
    <recommendedName>
        <fullName evidence="11">Probable nicotinate-nucleotide adenylyltransferase</fullName>
        <ecNumber evidence="11">2.7.7.18</ecNumber>
    </recommendedName>
    <alternativeName>
        <fullName evidence="11">Deamido-NAD(+) diphosphorylase</fullName>
    </alternativeName>
    <alternativeName>
        <fullName evidence="11">Deamido-NAD(+) pyrophosphorylase</fullName>
    </alternativeName>
    <alternativeName>
        <fullName evidence="11">Nicotinate mononucleotide adenylyltransferase</fullName>
        <shortName evidence="11">NaMN adenylyltransferase</shortName>
    </alternativeName>
</protein>
<dbReference type="RefSeq" id="WP_189446788.1">
    <property type="nucleotide sequence ID" value="NZ_BMXY01000001.1"/>
</dbReference>
<proteinExistence type="inferred from homology"/>
<evidence type="ECO:0000313" key="13">
    <source>
        <dbReference type="EMBL" id="GGZ54909.1"/>
    </source>
</evidence>
<dbReference type="Proteomes" id="UP000643403">
    <property type="component" value="Unassembled WGS sequence"/>
</dbReference>
<reference evidence="14" key="1">
    <citation type="journal article" date="2019" name="Int. J. Syst. Evol. Microbiol.">
        <title>The Global Catalogue of Microorganisms (GCM) 10K type strain sequencing project: providing services to taxonomists for standard genome sequencing and annotation.</title>
        <authorList>
            <consortium name="The Broad Institute Genomics Platform"/>
            <consortium name="The Broad Institute Genome Sequencing Center for Infectious Disease"/>
            <person name="Wu L."/>
            <person name="Ma J."/>
        </authorList>
    </citation>
    <scope>NUCLEOTIDE SEQUENCE [LARGE SCALE GENOMIC DNA]</scope>
    <source>
        <strain evidence="14">KCTC 22558</strain>
    </source>
</reference>
<dbReference type="NCBIfam" id="NF000839">
    <property type="entry name" value="PRK00071.1-1"/>
    <property type="match status" value="1"/>
</dbReference>
<dbReference type="InterPro" id="IPR005248">
    <property type="entry name" value="NadD/NMNAT"/>
</dbReference>
<evidence type="ECO:0000256" key="7">
    <source>
        <dbReference type="ARBA" id="ARBA00022741"/>
    </source>
</evidence>
<dbReference type="NCBIfam" id="TIGR00482">
    <property type="entry name" value="nicotinate (nicotinamide) nucleotide adenylyltransferase"/>
    <property type="match status" value="1"/>
</dbReference>
<keyword evidence="5 11" id="KW-0808">Transferase</keyword>
<keyword evidence="7 11" id="KW-0547">Nucleotide-binding</keyword>
<gene>
    <name evidence="11" type="primary">nadD</name>
    <name evidence="13" type="ORF">GCM10008101_05380</name>
</gene>
<keyword evidence="14" id="KW-1185">Reference proteome</keyword>
<comment type="pathway">
    <text evidence="2 11">Cofactor biosynthesis; NAD(+) biosynthesis; deamido-NAD(+) from nicotinate D-ribonucleotide: step 1/1.</text>
</comment>
<keyword evidence="8 11" id="KW-0067">ATP-binding</keyword>
<dbReference type="EMBL" id="BMXY01000001">
    <property type="protein sequence ID" value="GGZ54909.1"/>
    <property type="molecule type" value="Genomic_DNA"/>
</dbReference>
<keyword evidence="9 11" id="KW-0520">NAD</keyword>
<evidence type="ECO:0000256" key="9">
    <source>
        <dbReference type="ARBA" id="ARBA00023027"/>
    </source>
</evidence>
<dbReference type="EC" id="2.7.7.18" evidence="11"/>
<evidence type="ECO:0000256" key="3">
    <source>
        <dbReference type="ARBA" id="ARBA00009014"/>
    </source>
</evidence>
<keyword evidence="6 11" id="KW-0548">Nucleotidyltransferase</keyword>
<evidence type="ECO:0000256" key="6">
    <source>
        <dbReference type="ARBA" id="ARBA00022695"/>
    </source>
</evidence>
<dbReference type="Pfam" id="PF01467">
    <property type="entry name" value="CTP_transf_like"/>
    <property type="match status" value="1"/>
</dbReference>
<comment type="caution">
    <text evidence="13">The sequence shown here is derived from an EMBL/GenBank/DDBJ whole genome shotgun (WGS) entry which is preliminary data.</text>
</comment>
<evidence type="ECO:0000256" key="2">
    <source>
        <dbReference type="ARBA" id="ARBA00005019"/>
    </source>
</evidence>
<evidence type="ECO:0000259" key="12">
    <source>
        <dbReference type="Pfam" id="PF01467"/>
    </source>
</evidence>
<evidence type="ECO:0000256" key="5">
    <source>
        <dbReference type="ARBA" id="ARBA00022679"/>
    </source>
</evidence>
<evidence type="ECO:0000256" key="1">
    <source>
        <dbReference type="ARBA" id="ARBA00002324"/>
    </source>
</evidence>
<comment type="function">
    <text evidence="1 11">Catalyzes the reversible adenylation of nicotinate mononucleotide (NaMN) to nicotinic acid adenine dinucleotide (NaAD).</text>
</comment>
<keyword evidence="4 11" id="KW-0662">Pyridine nucleotide biosynthesis</keyword>
<comment type="catalytic activity">
    <reaction evidence="10 11">
        <text>nicotinate beta-D-ribonucleotide + ATP + H(+) = deamido-NAD(+) + diphosphate</text>
        <dbReference type="Rhea" id="RHEA:22860"/>
        <dbReference type="ChEBI" id="CHEBI:15378"/>
        <dbReference type="ChEBI" id="CHEBI:30616"/>
        <dbReference type="ChEBI" id="CHEBI:33019"/>
        <dbReference type="ChEBI" id="CHEBI:57502"/>
        <dbReference type="ChEBI" id="CHEBI:58437"/>
        <dbReference type="EC" id="2.7.7.18"/>
    </reaction>
</comment>
<evidence type="ECO:0000256" key="11">
    <source>
        <dbReference type="HAMAP-Rule" id="MF_00244"/>
    </source>
</evidence>
<evidence type="ECO:0000256" key="4">
    <source>
        <dbReference type="ARBA" id="ARBA00022642"/>
    </source>
</evidence>
<name>A0ABQ3BTQ1_9GAMM</name>
<dbReference type="HAMAP" id="MF_00244">
    <property type="entry name" value="NaMN_adenylyltr"/>
    <property type="match status" value="1"/>
</dbReference>
<dbReference type="NCBIfam" id="TIGR00125">
    <property type="entry name" value="cyt_tran_rel"/>
    <property type="match status" value="1"/>
</dbReference>
<comment type="similarity">
    <text evidence="3 11">Belongs to the NadD family.</text>
</comment>
<evidence type="ECO:0000313" key="14">
    <source>
        <dbReference type="Proteomes" id="UP000643403"/>
    </source>
</evidence>
<dbReference type="Gene3D" id="3.40.50.620">
    <property type="entry name" value="HUPs"/>
    <property type="match status" value="1"/>
</dbReference>
<dbReference type="InterPro" id="IPR004821">
    <property type="entry name" value="Cyt_trans-like"/>
</dbReference>
<accession>A0ABQ3BTQ1</accession>
<dbReference type="PANTHER" id="PTHR39321">
    <property type="entry name" value="NICOTINATE-NUCLEOTIDE ADENYLYLTRANSFERASE-RELATED"/>
    <property type="match status" value="1"/>
</dbReference>
<organism evidence="13 14">
    <name type="scientific">Cognatilysobacter xinjiangensis</name>
    <dbReference type="NCBI Taxonomy" id="546892"/>
    <lineage>
        <taxon>Bacteria</taxon>
        <taxon>Pseudomonadati</taxon>
        <taxon>Pseudomonadota</taxon>
        <taxon>Gammaproteobacteria</taxon>
        <taxon>Lysobacterales</taxon>
        <taxon>Lysobacteraceae</taxon>
        <taxon>Cognatilysobacter</taxon>
    </lineage>
</organism>
<evidence type="ECO:0000256" key="8">
    <source>
        <dbReference type="ARBA" id="ARBA00022840"/>
    </source>
</evidence>
<sequence length="221" mass="24107">MRAWVGYGGTFDPIHNGHLAVALAVRDRLDVDVHLVPASDPPHKSATHADARHRLRMVELAVAGERRLKVDRRELARGTPSYSIDTLREVRGEVGPRTPLVWVIGADSLAQLHRWHRWRELFDVAHLLAVGRPGFPLDPDGLAAIDAGLAAEVAPRLLPPDRLLETPAGGLALLPMDPPRSESSTEIRAAIADGGAWAPQVPPPVAAYINRHRLYARTDPA</sequence>
<dbReference type="PANTHER" id="PTHR39321:SF3">
    <property type="entry name" value="PHOSPHOPANTETHEINE ADENYLYLTRANSFERASE"/>
    <property type="match status" value="1"/>
</dbReference>
<dbReference type="CDD" id="cd02165">
    <property type="entry name" value="NMNAT"/>
    <property type="match status" value="1"/>
</dbReference>